<dbReference type="PANTHER" id="PTHR32309">
    <property type="entry name" value="TYROSINE-PROTEIN KINASE"/>
    <property type="match status" value="1"/>
</dbReference>
<keyword evidence="2" id="KW-1133">Transmembrane helix</keyword>
<feature type="region of interest" description="Disordered" evidence="1">
    <location>
        <begin position="445"/>
        <end position="474"/>
    </location>
</feature>
<dbReference type="PANTHER" id="PTHR32309:SF31">
    <property type="entry name" value="CAPSULAR EXOPOLYSACCHARIDE FAMILY"/>
    <property type="match status" value="1"/>
</dbReference>
<feature type="transmembrane region" description="Helical" evidence="2">
    <location>
        <begin position="167"/>
        <end position="188"/>
    </location>
</feature>
<dbReference type="Proteomes" id="UP000473325">
    <property type="component" value="Unassembled WGS sequence"/>
</dbReference>
<gene>
    <name evidence="3" type="ORF">GRQ65_10240</name>
</gene>
<dbReference type="GO" id="GO:0004713">
    <property type="term" value="F:protein tyrosine kinase activity"/>
    <property type="evidence" value="ECO:0007669"/>
    <property type="project" value="TreeGrafter"/>
</dbReference>
<dbReference type="SUPFAM" id="SSF52540">
    <property type="entry name" value="P-loop containing nucleoside triphosphate hydrolases"/>
    <property type="match status" value="1"/>
</dbReference>
<evidence type="ECO:0008006" key="5">
    <source>
        <dbReference type="Google" id="ProtNLM"/>
    </source>
</evidence>
<evidence type="ECO:0000256" key="2">
    <source>
        <dbReference type="SAM" id="Phobius"/>
    </source>
</evidence>
<dbReference type="RefSeq" id="WP_160877824.1">
    <property type="nucleotide sequence ID" value="NZ_WUEK01000005.1"/>
</dbReference>
<accession>A0A6L7F0G6</accession>
<proteinExistence type="predicted"/>
<dbReference type="AlphaFoldDB" id="A0A6L7F0G6"/>
<sequence>MEFDTYVRAVLRHWWLVLGTVLIAVAVAGVFTETRAKVYEGVTTGLVVVNGGSASSTDLADAAQSRATTYAALARSEATATLAADSLRTDETPSDLLDHVTVQVTPETALIQIAARDTSREQAVQLANAWMDALTSRVATIEGDGGSDLNVVETAVASTDPVYPRPALNLAVGVLLGLLAGAGAAIALDVVRRRVRSASQIGGTWGVDVLAELPSLRRPTGRRVPLLALVDDGEQVGAVEQIRQARLKLGRARPGGTPHQIVVTSPSPGEGASTVALELAAAVAAAGEPAVLVEGDLARPVMADELELDPDRGLWQVLEAGADLDDVLQENHDQPGLKHLVAGAVTRRGAELFGSEDVVRLLRRLAEDHVVVVDAPAVLGSSVAAVVCQHADGVVLVTPPEPRVDTVTDALDHLDVVRADVLGLVTTASRPSGLRGRLGAVVRPRPVRSGPVAPAKATGPSAAAASGRATGRTA</sequence>
<comment type="caution">
    <text evidence="3">The sequence shown here is derived from an EMBL/GenBank/DDBJ whole genome shotgun (WGS) entry which is preliminary data.</text>
</comment>
<keyword evidence="4" id="KW-1185">Reference proteome</keyword>
<dbReference type="InterPro" id="IPR050445">
    <property type="entry name" value="Bact_polysacc_biosynth/exp"/>
</dbReference>
<dbReference type="InterPro" id="IPR027417">
    <property type="entry name" value="P-loop_NTPase"/>
</dbReference>
<dbReference type="Gene3D" id="3.40.50.300">
    <property type="entry name" value="P-loop containing nucleotide triphosphate hydrolases"/>
    <property type="match status" value="1"/>
</dbReference>
<organism evidence="3 4">
    <name type="scientific">Nocardioides flavescens</name>
    <dbReference type="NCBI Taxonomy" id="2691959"/>
    <lineage>
        <taxon>Bacteria</taxon>
        <taxon>Bacillati</taxon>
        <taxon>Actinomycetota</taxon>
        <taxon>Actinomycetes</taxon>
        <taxon>Propionibacteriales</taxon>
        <taxon>Nocardioidaceae</taxon>
        <taxon>Nocardioides</taxon>
    </lineage>
</organism>
<protein>
    <recommendedName>
        <fullName evidence="5">Capsular polysaccharide biosynthesis protein</fullName>
    </recommendedName>
</protein>
<keyword evidence="2" id="KW-0472">Membrane</keyword>
<dbReference type="EMBL" id="WUEK01000005">
    <property type="protein sequence ID" value="MXG89931.1"/>
    <property type="molecule type" value="Genomic_DNA"/>
</dbReference>
<dbReference type="GO" id="GO:0005886">
    <property type="term" value="C:plasma membrane"/>
    <property type="evidence" value="ECO:0007669"/>
    <property type="project" value="TreeGrafter"/>
</dbReference>
<evidence type="ECO:0000313" key="4">
    <source>
        <dbReference type="Proteomes" id="UP000473325"/>
    </source>
</evidence>
<evidence type="ECO:0000256" key="1">
    <source>
        <dbReference type="SAM" id="MobiDB-lite"/>
    </source>
</evidence>
<reference evidence="3 4" key="1">
    <citation type="submission" date="2019-12" db="EMBL/GenBank/DDBJ databases">
        <authorList>
            <person name="Kun Z."/>
        </authorList>
    </citation>
    <scope>NUCLEOTIDE SEQUENCE [LARGE SCALE GENOMIC DNA]</scope>
    <source>
        <strain evidence="3 4">YIM 123512</strain>
    </source>
</reference>
<name>A0A6L7F0G6_9ACTN</name>
<feature type="transmembrane region" description="Helical" evidence="2">
    <location>
        <begin position="12"/>
        <end position="31"/>
    </location>
</feature>
<evidence type="ECO:0000313" key="3">
    <source>
        <dbReference type="EMBL" id="MXG89931.1"/>
    </source>
</evidence>
<keyword evidence="2" id="KW-0812">Transmembrane</keyword>